<comment type="subcellular location">
    <subcellularLocation>
        <location evidence="1">Cell membrane</location>
        <topology evidence="1">Multi-pass membrane protein</topology>
    </subcellularLocation>
</comment>
<evidence type="ECO:0000256" key="4">
    <source>
        <dbReference type="ARBA" id="ARBA00022692"/>
    </source>
</evidence>
<keyword evidence="6 7" id="KW-0472">Membrane</keyword>
<feature type="transmembrane region" description="Helical" evidence="7">
    <location>
        <begin position="168"/>
        <end position="185"/>
    </location>
</feature>
<reference evidence="9 10" key="1">
    <citation type="submission" date="2020-08" db="EMBL/GenBank/DDBJ databases">
        <title>Genomic Encyclopedia of Type Strains, Phase IV (KMG-IV): sequencing the most valuable type-strain genomes for metagenomic binning, comparative biology and taxonomic classification.</title>
        <authorList>
            <person name="Goeker M."/>
        </authorList>
    </citation>
    <scope>NUCLEOTIDE SEQUENCE [LARGE SCALE GENOMIC DNA]</scope>
    <source>
        <strain evidence="9 10">DSM 29514</strain>
    </source>
</reference>
<gene>
    <name evidence="9" type="ORF">GGQ72_001607</name>
</gene>
<feature type="transmembrane region" description="Helical" evidence="7">
    <location>
        <begin position="302"/>
        <end position="323"/>
    </location>
</feature>
<feature type="transmembrane region" description="Helical" evidence="7">
    <location>
        <begin position="85"/>
        <end position="105"/>
    </location>
</feature>
<feature type="transmembrane region" description="Helical" evidence="7">
    <location>
        <begin position="269"/>
        <end position="290"/>
    </location>
</feature>
<feature type="domain" description="Major facilitator superfamily (MFS) profile" evidence="8">
    <location>
        <begin position="16"/>
        <end position="461"/>
    </location>
</feature>
<feature type="transmembrane region" description="Helical" evidence="7">
    <location>
        <begin position="231"/>
        <end position="249"/>
    </location>
</feature>
<dbReference type="SUPFAM" id="SSF103473">
    <property type="entry name" value="MFS general substrate transporter"/>
    <property type="match status" value="1"/>
</dbReference>
<comment type="caution">
    <text evidence="9">The sequence shown here is derived from an EMBL/GenBank/DDBJ whole genome shotgun (WGS) entry which is preliminary data.</text>
</comment>
<dbReference type="GO" id="GO:0022857">
    <property type="term" value="F:transmembrane transporter activity"/>
    <property type="evidence" value="ECO:0007669"/>
    <property type="project" value="InterPro"/>
</dbReference>
<dbReference type="Gene3D" id="1.20.1250.20">
    <property type="entry name" value="MFS general substrate transporter like domains"/>
    <property type="match status" value="1"/>
</dbReference>
<dbReference type="InterPro" id="IPR036259">
    <property type="entry name" value="MFS_trans_sf"/>
</dbReference>
<feature type="transmembrane region" description="Helical" evidence="7">
    <location>
        <begin position="335"/>
        <end position="353"/>
    </location>
</feature>
<dbReference type="PROSITE" id="PS50850">
    <property type="entry name" value="MFS"/>
    <property type="match status" value="1"/>
</dbReference>
<feature type="transmembrane region" description="Helical" evidence="7">
    <location>
        <begin position="406"/>
        <end position="425"/>
    </location>
</feature>
<dbReference type="PANTHER" id="PTHR42718:SF46">
    <property type="entry name" value="BLR6921 PROTEIN"/>
    <property type="match status" value="1"/>
</dbReference>
<evidence type="ECO:0000313" key="9">
    <source>
        <dbReference type="EMBL" id="MBB4143108.1"/>
    </source>
</evidence>
<sequence>MSDTIFIERDRMNRIVPLILAVALFMEHMDSTVISTALPAIAMDLGVSPITLKLALTSYMVSLAVFIPISGWMADKFGAKNIFRLAIGVFVIGSIMCAISSSVFSFVVSRFLQGMGGAMMTPIGRLVLLRTTDRKDLVSAMSLLTIPALVGPLTGPPIGGFITTYFTWHWIFIINVPIGIIGIWLSSVHLPEIPARGAPPLDRIGFVLTAVAAAGLVFGLSVVSLPALPPAIGIGTTLLGLLCGGLYILHSRRHPNPILKLEIFRNTAFRAATTSGSLFRIATGAVPFLMPLMLQLSFGMTPFQSGLTTFAGAAGALTVKFVAKRAFAAIGFRTALMSASVAGAAMTAVNALFDANTPPLIITFFLFASGLARSLFFTGANALSYSDIGDDEASQATSISSVMQQVSLALGVAFAALVLETSSYISGTHLQLADFHLAFLIVSAISLCSIIPILSLPRHAGASVSGHRIRTADQAEAPGE</sequence>
<dbReference type="EMBL" id="JACIEC010000001">
    <property type="protein sequence ID" value="MBB4143108.1"/>
    <property type="molecule type" value="Genomic_DNA"/>
</dbReference>
<keyword evidence="5 7" id="KW-1133">Transmembrane helix</keyword>
<evidence type="ECO:0000256" key="2">
    <source>
        <dbReference type="ARBA" id="ARBA00022448"/>
    </source>
</evidence>
<feature type="transmembrane region" description="Helical" evidence="7">
    <location>
        <begin position="53"/>
        <end position="73"/>
    </location>
</feature>
<feature type="transmembrane region" description="Helical" evidence="7">
    <location>
        <begin position="140"/>
        <end position="162"/>
    </location>
</feature>
<keyword evidence="4 7" id="KW-0812">Transmembrane</keyword>
<dbReference type="Pfam" id="PF07690">
    <property type="entry name" value="MFS_1"/>
    <property type="match status" value="2"/>
</dbReference>
<dbReference type="Proteomes" id="UP000519897">
    <property type="component" value="Unassembled WGS sequence"/>
</dbReference>
<accession>A0A7W6LGY6</accession>
<feature type="transmembrane region" description="Helical" evidence="7">
    <location>
        <begin position="359"/>
        <end position="385"/>
    </location>
</feature>
<evidence type="ECO:0000256" key="5">
    <source>
        <dbReference type="ARBA" id="ARBA00022989"/>
    </source>
</evidence>
<evidence type="ECO:0000256" key="7">
    <source>
        <dbReference type="SAM" id="Phobius"/>
    </source>
</evidence>
<feature type="transmembrane region" description="Helical" evidence="7">
    <location>
        <begin position="206"/>
        <end position="225"/>
    </location>
</feature>
<keyword evidence="2" id="KW-0813">Transport</keyword>
<evidence type="ECO:0000256" key="3">
    <source>
        <dbReference type="ARBA" id="ARBA00022475"/>
    </source>
</evidence>
<name>A0A7W6LGY6_9HYPH</name>
<protein>
    <submittedName>
        <fullName evidence="9">EmrB/QacA subfamily drug resistance transporter</fullName>
    </submittedName>
</protein>
<evidence type="ECO:0000259" key="8">
    <source>
        <dbReference type="PROSITE" id="PS50850"/>
    </source>
</evidence>
<dbReference type="Gene3D" id="1.20.1720.10">
    <property type="entry name" value="Multidrug resistance protein D"/>
    <property type="match status" value="1"/>
</dbReference>
<feature type="transmembrane region" description="Helical" evidence="7">
    <location>
        <begin position="437"/>
        <end position="456"/>
    </location>
</feature>
<keyword evidence="10" id="KW-1185">Reference proteome</keyword>
<organism evidence="9 10">
    <name type="scientific">Rhizobium rhizoryzae</name>
    <dbReference type="NCBI Taxonomy" id="451876"/>
    <lineage>
        <taxon>Bacteria</taxon>
        <taxon>Pseudomonadati</taxon>
        <taxon>Pseudomonadota</taxon>
        <taxon>Alphaproteobacteria</taxon>
        <taxon>Hyphomicrobiales</taxon>
        <taxon>Rhizobiaceae</taxon>
        <taxon>Rhizobium/Agrobacterium group</taxon>
        <taxon>Rhizobium</taxon>
    </lineage>
</organism>
<dbReference type="InterPro" id="IPR011701">
    <property type="entry name" value="MFS"/>
</dbReference>
<dbReference type="PRINTS" id="PR01036">
    <property type="entry name" value="TCRTETB"/>
</dbReference>
<dbReference type="GO" id="GO:0005886">
    <property type="term" value="C:plasma membrane"/>
    <property type="evidence" value="ECO:0007669"/>
    <property type="project" value="UniProtKB-SubCell"/>
</dbReference>
<dbReference type="PANTHER" id="PTHR42718">
    <property type="entry name" value="MAJOR FACILITATOR SUPERFAMILY MULTIDRUG TRANSPORTER MFSC"/>
    <property type="match status" value="1"/>
</dbReference>
<evidence type="ECO:0000256" key="6">
    <source>
        <dbReference type="ARBA" id="ARBA00023136"/>
    </source>
</evidence>
<feature type="transmembrane region" description="Helical" evidence="7">
    <location>
        <begin position="111"/>
        <end position="128"/>
    </location>
</feature>
<keyword evidence="3" id="KW-1003">Cell membrane</keyword>
<evidence type="ECO:0000313" key="10">
    <source>
        <dbReference type="Proteomes" id="UP000519897"/>
    </source>
</evidence>
<evidence type="ECO:0000256" key="1">
    <source>
        <dbReference type="ARBA" id="ARBA00004651"/>
    </source>
</evidence>
<dbReference type="InterPro" id="IPR020846">
    <property type="entry name" value="MFS_dom"/>
</dbReference>
<dbReference type="AlphaFoldDB" id="A0A7W6LGY6"/>
<proteinExistence type="predicted"/>